<dbReference type="OrthoDB" id="10418638at2759"/>
<feature type="compositionally biased region" description="Acidic residues" evidence="2">
    <location>
        <begin position="81"/>
        <end position="104"/>
    </location>
</feature>
<evidence type="ECO:0000259" key="3">
    <source>
        <dbReference type="PROSITE" id="PS50157"/>
    </source>
</evidence>
<feature type="non-terminal residue" evidence="4">
    <location>
        <position position="1"/>
    </location>
</feature>
<dbReference type="Proteomes" id="UP000663879">
    <property type="component" value="Unassembled WGS sequence"/>
</dbReference>
<organism evidence="4 5">
    <name type="scientific">Brachionus calyciflorus</name>
    <dbReference type="NCBI Taxonomy" id="104777"/>
    <lineage>
        <taxon>Eukaryota</taxon>
        <taxon>Metazoa</taxon>
        <taxon>Spiralia</taxon>
        <taxon>Gnathifera</taxon>
        <taxon>Rotifera</taxon>
        <taxon>Eurotatoria</taxon>
        <taxon>Monogononta</taxon>
        <taxon>Pseudotrocha</taxon>
        <taxon>Ploima</taxon>
        <taxon>Brachionidae</taxon>
        <taxon>Brachionus</taxon>
    </lineage>
</organism>
<accession>A0A814RN64</accession>
<dbReference type="PROSITE" id="PS00028">
    <property type="entry name" value="ZINC_FINGER_C2H2_1"/>
    <property type="match status" value="1"/>
</dbReference>
<feature type="compositionally biased region" description="Acidic residues" evidence="2">
    <location>
        <begin position="165"/>
        <end position="181"/>
    </location>
</feature>
<gene>
    <name evidence="4" type="ORF">OXX778_LOCUS22688</name>
</gene>
<evidence type="ECO:0000313" key="5">
    <source>
        <dbReference type="Proteomes" id="UP000663879"/>
    </source>
</evidence>
<reference evidence="4" key="1">
    <citation type="submission" date="2021-02" db="EMBL/GenBank/DDBJ databases">
        <authorList>
            <person name="Nowell W R."/>
        </authorList>
    </citation>
    <scope>NUCLEOTIDE SEQUENCE</scope>
    <source>
        <strain evidence="4">Ploen Becks lab</strain>
    </source>
</reference>
<dbReference type="EMBL" id="CAJNOC010010047">
    <property type="protein sequence ID" value="CAF1135941.1"/>
    <property type="molecule type" value="Genomic_DNA"/>
</dbReference>
<comment type="caution">
    <text evidence="4">The sequence shown here is derived from an EMBL/GenBank/DDBJ whole genome shotgun (WGS) entry which is preliminary data.</text>
</comment>
<evidence type="ECO:0000256" key="1">
    <source>
        <dbReference type="PROSITE-ProRule" id="PRU00042"/>
    </source>
</evidence>
<dbReference type="PROSITE" id="PS50157">
    <property type="entry name" value="ZINC_FINGER_C2H2_2"/>
    <property type="match status" value="1"/>
</dbReference>
<dbReference type="AlphaFoldDB" id="A0A814RN64"/>
<keyword evidence="1" id="KW-0863">Zinc-finger</keyword>
<protein>
    <recommendedName>
        <fullName evidence="3">C2H2-type domain-containing protein</fullName>
    </recommendedName>
</protein>
<feature type="compositionally biased region" description="Polar residues" evidence="2">
    <location>
        <begin position="151"/>
        <end position="160"/>
    </location>
</feature>
<feature type="domain" description="C2H2-type" evidence="3">
    <location>
        <begin position="240"/>
        <end position="266"/>
    </location>
</feature>
<sequence>THTNRIESLWRACKHKFKEIYGCKRNMIQSYIDEFMWRYNFQVTTVRVQAYNLILLEISRYYQPGKKIVIDELDNQVNGDPETDAEYSVDSEDDSDSVETENDQCSETGSVFGSLNGDIDRVDDFDSSEESSLPGDSEENKTRDDVPTLAGSCTSSSVTKKNNEMNDDTDNDDVDDDVDEDDTDFVKNLQTLNNKFKNVTLLDPKSKSNFYEKKSQEISEASEEVQIEIKKVLSKKKNPVECSDCGRFFEGEKGLKMHQSRVHKNK</sequence>
<evidence type="ECO:0000256" key="2">
    <source>
        <dbReference type="SAM" id="MobiDB-lite"/>
    </source>
</evidence>
<name>A0A814RN64_9BILA</name>
<keyword evidence="1" id="KW-0862">Zinc</keyword>
<keyword evidence="5" id="KW-1185">Reference proteome</keyword>
<proteinExistence type="predicted"/>
<feature type="region of interest" description="Disordered" evidence="2">
    <location>
        <begin position="73"/>
        <end position="181"/>
    </location>
</feature>
<dbReference type="GO" id="GO:0008270">
    <property type="term" value="F:zinc ion binding"/>
    <property type="evidence" value="ECO:0007669"/>
    <property type="project" value="UniProtKB-KW"/>
</dbReference>
<evidence type="ECO:0000313" key="4">
    <source>
        <dbReference type="EMBL" id="CAF1135941.1"/>
    </source>
</evidence>
<dbReference type="InterPro" id="IPR013087">
    <property type="entry name" value="Znf_C2H2_type"/>
</dbReference>
<keyword evidence="1" id="KW-0479">Metal-binding</keyword>